<dbReference type="PROSITE" id="PS50995">
    <property type="entry name" value="HTH_MARR_2"/>
    <property type="match status" value="1"/>
</dbReference>
<dbReference type="Proteomes" id="UP000185511">
    <property type="component" value="Chromosome"/>
</dbReference>
<sequence>MSRGERTARPAGAESGDAEDQRARSSARMAERDARRAKVDVWRSLMEVHATVLAELEDEFATRHSLSVSEFDALSNIPTGGVRLRELTDRVVLSQSAVSRLVDRLERRGLVERSVLPDDSRAVYVRLTSAGRRLMLAAIRTNAAVVERAFADRLSEPELRALGTVFGRLRPRQVSRDPRLR</sequence>
<dbReference type="Pfam" id="PF12802">
    <property type="entry name" value="MarR_2"/>
    <property type="match status" value="1"/>
</dbReference>
<dbReference type="AlphaFoldDB" id="A0AAC9PSZ4"/>
<dbReference type="Gene3D" id="1.10.10.10">
    <property type="entry name" value="Winged helix-like DNA-binding domain superfamily/Winged helix DNA-binding domain"/>
    <property type="match status" value="1"/>
</dbReference>
<dbReference type="SUPFAM" id="SSF46785">
    <property type="entry name" value="Winged helix' DNA-binding domain"/>
    <property type="match status" value="1"/>
</dbReference>
<accession>A0AAC9PSZ4</accession>
<evidence type="ECO:0000313" key="3">
    <source>
        <dbReference type="EMBL" id="APU15608.1"/>
    </source>
</evidence>
<dbReference type="InterPro" id="IPR036388">
    <property type="entry name" value="WH-like_DNA-bd_sf"/>
</dbReference>
<dbReference type="PANTHER" id="PTHR33164">
    <property type="entry name" value="TRANSCRIPTIONAL REGULATOR, MARR FAMILY"/>
    <property type="match status" value="1"/>
</dbReference>
<evidence type="ECO:0000259" key="2">
    <source>
        <dbReference type="PROSITE" id="PS50995"/>
    </source>
</evidence>
<dbReference type="SMART" id="SM00347">
    <property type="entry name" value="HTH_MARR"/>
    <property type="match status" value="1"/>
</dbReference>
<proteinExistence type="predicted"/>
<evidence type="ECO:0000313" key="4">
    <source>
        <dbReference type="Proteomes" id="UP000185511"/>
    </source>
</evidence>
<feature type="region of interest" description="Disordered" evidence="1">
    <location>
        <begin position="1"/>
        <end position="33"/>
    </location>
</feature>
<dbReference type="EMBL" id="CP016076">
    <property type="protein sequence ID" value="APU15608.1"/>
    <property type="molecule type" value="Genomic_DNA"/>
</dbReference>
<feature type="domain" description="HTH marR-type" evidence="2">
    <location>
        <begin position="38"/>
        <end position="171"/>
    </location>
</feature>
<dbReference type="GO" id="GO:0006950">
    <property type="term" value="P:response to stress"/>
    <property type="evidence" value="ECO:0007669"/>
    <property type="project" value="TreeGrafter"/>
</dbReference>
<keyword evidence="4" id="KW-1185">Reference proteome</keyword>
<organism evidence="3 4">
    <name type="scientific">Actinoalloteichus fjordicus</name>
    <dbReference type="NCBI Taxonomy" id="1612552"/>
    <lineage>
        <taxon>Bacteria</taxon>
        <taxon>Bacillati</taxon>
        <taxon>Actinomycetota</taxon>
        <taxon>Actinomycetes</taxon>
        <taxon>Pseudonocardiales</taxon>
        <taxon>Pseudonocardiaceae</taxon>
        <taxon>Actinoalloteichus</taxon>
    </lineage>
</organism>
<evidence type="ECO:0000256" key="1">
    <source>
        <dbReference type="SAM" id="MobiDB-lite"/>
    </source>
</evidence>
<reference evidence="4" key="1">
    <citation type="submission" date="2016-06" db="EMBL/GenBank/DDBJ databases">
        <title>Complete genome sequence of Actinoalloteichus fjordicus DSM 46855 (=ADI127-17), type strain of the new species Actinoalloteichus fjordicus.</title>
        <authorList>
            <person name="Ruckert C."/>
            <person name="Nouioui I."/>
            <person name="Willmese J."/>
            <person name="van Wezel G."/>
            <person name="Klenk H.-P."/>
            <person name="Kalinowski J."/>
            <person name="Zotchev S.B."/>
        </authorList>
    </citation>
    <scope>NUCLEOTIDE SEQUENCE [LARGE SCALE GENOMIC DNA]</scope>
    <source>
        <strain evidence="4">ADI127-7</strain>
    </source>
</reference>
<feature type="compositionally biased region" description="Basic and acidic residues" evidence="1">
    <location>
        <begin position="19"/>
        <end position="33"/>
    </location>
</feature>
<dbReference type="InterPro" id="IPR036390">
    <property type="entry name" value="WH_DNA-bd_sf"/>
</dbReference>
<dbReference type="KEGG" id="acad:UA74_17900"/>
<dbReference type="RefSeq" id="WP_232237309.1">
    <property type="nucleotide sequence ID" value="NZ_CP016076.1"/>
</dbReference>
<dbReference type="InterPro" id="IPR039422">
    <property type="entry name" value="MarR/SlyA-like"/>
</dbReference>
<dbReference type="PANTHER" id="PTHR33164:SF99">
    <property type="entry name" value="MARR FAMILY REGULATORY PROTEIN"/>
    <property type="match status" value="1"/>
</dbReference>
<dbReference type="InterPro" id="IPR000835">
    <property type="entry name" value="HTH_MarR-typ"/>
</dbReference>
<gene>
    <name evidence="3" type="ORF">UA74_17900</name>
</gene>
<protein>
    <submittedName>
        <fullName evidence="3">Transcriptional regulator</fullName>
    </submittedName>
</protein>
<dbReference type="GO" id="GO:0003700">
    <property type="term" value="F:DNA-binding transcription factor activity"/>
    <property type="evidence" value="ECO:0007669"/>
    <property type="project" value="InterPro"/>
</dbReference>
<dbReference type="PRINTS" id="PR00598">
    <property type="entry name" value="HTHMARR"/>
</dbReference>
<name>A0AAC9PSZ4_9PSEU</name>